<keyword evidence="2" id="KW-0802">TPR repeat</keyword>
<dbReference type="Proteomes" id="UP000051952">
    <property type="component" value="Unassembled WGS sequence"/>
</dbReference>
<comment type="similarity">
    <text evidence="1 3 4">Belongs to the cullin family.</text>
</comment>
<dbReference type="PANTHER" id="PTHR46423">
    <property type="entry name" value="RNA POLYMERASE II-ASSOCIATED PROTEIN 3"/>
    <property type="match status" value="1"/>
</dbReference>
<dbReference type="InterPro" id="IPR051966">
    <property type="entry name" value="RPAP3"/>
</dbReference>
<protein>
    <recommendedName>
        <fullName evidence="5">Cullin family profile domain-containing protein</fullName>
    </recommendedName>
</protein>
<evidence type="ECO:0000256" key="1">
    <source>
        <dbReference type="ARBA" id="ARBA00006019"/>
    </source>
</evidence>
<evidence type="ECO:0000313" key="7">
    <source>
        <dbReference type="Proteomes" id="UP000051952"/>
    </source>
</evidence>
<gene>
    <name evidence="6" type="ORF">BSAL_68015</name>
</gene>
<sequence>MAALVAPAAQPRGRMQLPPLTDIHEQIRDARNHIRAALDNMLVDRSLSTIAKRMERCMLVQSFYDACAVLSHHAMFQTAEPRDPNEELDTLFTTSIRELFNKLQVGDSHETLSAQYRQLRRAISDCKSMLQPLTTFHGKDYIENTVLHIAAKALMTIPNFGSQQMMAMGGFGALPQLRELHSAKTTNEKAFHELRDQIRDCFRFPLELTFGNERPRFIGSLRELYTNAVVAQHDKMPVTDVNEYLKLVSDILDREVMIVAEVLPHDTEAPEVVKLHLQRKLLSAEANETIIKDEKNGVVSTLQYPNLDASKFRILLNVLDFDKDAVQFIKQEFEVCVTKVTTAELQPNSSKPTSALSIAAMYSTFSAFIRDSTQAHHRQLFLRVLDKSLASIFDAATMAVVVADELDGFIRKAPKQNLPQAEITKSVDGLAALVAAACEVDLYIALHRQRLAQRLLTARRPMVPLEEFVLKRLAIRLTVDEVAPLFHMLREAVNVRPLVGVSLCNSLMWPVAVRHYDGGRLPAPLSSSVDTLVRQMDLVGRHPELQAQTDYWLSTGIISLSVGEFKCSVYGILPQLAVLTHLFADVDGAHKVDSIAASVGLDPVACFDVLLSMTGSGLVRSEHKLFASEPKGVELNNGKKISLHAIAADGQFTTGSTGLPGVPTPKITPHEPPVAKAVPQVRAVVDKHLKKKEEANALFKQGKYVEAIRLYNECLKITSSINAQHDAEVANLNDTIYSNIILANLKLRRYAEVITDANDFFMTKPTPSADLRRKVATRRGQARFELGDYANAVEDFKMAKMFIVPPVIDPMLDEWIEKCTARLANRK</sequence>
<accession>A0A0S4IUY9</accession>
<dbReference type="OrthoDB" id="2942533at2759"/>
<dbReference type="InterPro" id="IPR016159">
    <property type="entry name" value="Cullin_repeat-like_dom_sf"/>
</dbReference>
<evidence type="ECO:0000256" key="2">
    <source>
        <dbReference type="ARBA" id="ARBA00022803"/>
    </source>
</evidence>
<dbReference type="SUPFAM" id="SSF48452">
    <property type="entry name" value="TPR-like"/>
    <property type="match status" value="1"/>
</dbReference>
<organism evidence="6 7">
    <name type="scientific">Bodo saltans</name>
    <name type="common">Flagellated protozoan</name>
    <dbReference type="NCBI Taxonomy" id="75058"/>
    <lineage>
        <taxon>Eukaryota</taxon>
        <taxon>Discoba</taxon>
        <taxon>Euglenozoa</taxon>
        <taxon>Kinetoplastea</taxon>
        <taxon>Metakinetoplastina</taxon>
        <taxon>Eubodonida</taxon>
        <taxon>Bodonidae</taxon>
        <taxon>Bodo</taxon>
    </lineage>
</organism>
<feature type="domain" description="Cullin family profile" evidence="5">
    <location>
        <begin position="397"/>
        <end position="491"/>
    </location>
</feature>
<reference evidence="7" key="1">
    <citation type="submission" date="2015-09" db="EMBL/GenBank/DDBJ databases">
        <authorList>
            <consortium name="Pathogen Informatics"/>
        </authorList>
    </citation>
    <scope>NUCLEOTIDE SEQUENCE [LARGE SCALE GENOMIC DNA]</scope>
    <source>
        <strain evidence="7">Lake Konstanz</strain>
    </source>
</reference>
<dbReference type="InterPro" id="IPR001373">
    <property type="entry name" value="Cullin_N"/>
</dbReference>
<dbReference type="GO" id="GO:0031625">
    <property type="term" value="F:ubiquitin protein ligase binding"/>
    <property type="evidence" value="ECO:0007669"/>
    <property type="project" value="InterPro"/>
</dbReference>
<dbReference type="Pfam" id="PF00888">
    <property type="entry name" value="Cullin"/>
    <property type="match status" value="1"/>
</dbReference>
<evidence type="ECO:0000256" key="4">
    <source>
        <dbReference type="RuleBase" id="RU003829"/>
    </source>
</evidence>
<keyword evidence="7" id="KW-1185">Reference proteome</keyword>
<evidence type="ECO:0000313" key="6">
    <source>
        <dbReference type="EMBL" id="CUF96575.1"/>
    </source>
</evidence>
<dbReference type="AlphaFoldDB" id="A0A0S4IUY9"/>
<dbReference type="SUPFAM" id="SSF74788">
    <property type="entry name" value="Cullin repeat-like"/>
    <property type="match status" value="1"/>
</dbReference>
<dbReference type="PROSITE" id="PS50069">
    <property type="entry name" value="CULLIN_2"/>
    <property type="match status" value="1"/>
</dbReference>
<dbReference type="EMBL" id="CYKH01000465">
    <property type="protein sequence ID" value="CUF96575.1"/>
    <property type="molecule type" value="Genomic_DNA"/>
</dbReference>
<dbReference type="Gene3D" id="1.25.40.10">
    <property type="entry name" value="Tetratricopeptide repeat domain"/>
    <property type="match status" value="1"/>
</dbReference>
<evidence type="ECO:0000259" key="5">
    <source>
        <dbReference type="PROSITE" id="PS50069"/>
    </source>
</evidence>
<dbReference type="PANTHER" id="PTHR46423:SF1">
    <property type="entry name" value="RNA POLYMERASE II-ASSOCIATED PROTEIN 3"/>
    <property type="match status" value="1"/>
</dbReference>
<dbReference type="InterPro" id="IPR036317">
    <property type="entry name" value="Cullin_homology_sf"/>
</dbReference>
<dbReference type="InterPro" id="IPR016158">
    <property type="entry name" value="Cullin_homology"/>
</dbReference>
<evidence type="ECO:0000256" key="3">
    <source>
        <dbReference type="PROSITE-ProRule" id="PRU00330"/>
    </source>
</evidence>
<dbReference type="VEuPathDB" id="TriTrypDB:BSAL_68015"/>
<dbReference type="InterPro" id="IPR011990">
    <property type="entry name" value="TPR-like_helical_dom_sf"/>
</dbReference>
<dbReference type="SUPFAM" id="SSF75632">
    <property type="entry name" value="Cullin homology domain"/>
    <property type="match status" value="1"/>
</dbReference>
<dbReference type="GO" id="GO:0101031">
    <property type="term" value="C:protein folding chaperone complex"/>
    <property type="evidence" value="ECO:0007669"/>
    <property type="project" value="TreeGrafter"/>
</dbReference>
<dbReference type="GO" id="GO:0006511">
    <property type="term" value="P:ubiquitin-dependent protein catabolic process"/>
    <property type="evidence" value="ECO:0007669"/>
    <property type="project" value="InterPro"/>
</dbReference>
<proteinExistence type="inferred from homology"/>
<name>A0A0S4IUY9_BODSA</name>